<dbReference type="SUPFAM" id="SSF46689">
    <property type="entry name" value="Homeodomain-like"/>
    <property type="match status" value="1"/>
</dbReference>
<dbReference type="InterPro" id="IPR047655">
    <property type="entry name" value="Transpos_IS630-like"/>
</dbReference>
<dbReference type="Pfam" id="PF13358">
    <property type="entry name" value="DDE_3"/>
    <property type="match status" value="1"/>
</dbReference>
<dbReference type="SUPFAM" id="SSF53098">
    <property type="entry name" value="Ribonuclease H-like"/>
    <property type="match status" value="1"/>
</dbReference>
<keyword evidence="3" id="KW-1185">Reference proteome</keyword>
<comment type="caution">
    <text evidence="2">The sequence shown here is derived from an EMBL/GenBank/DDBJ whole genome shotgun (WGS) entry which is preliminary data.</text>
</comment>
<reference evidence="2 3" key="1">
    <citation type="submission" date="2023-04" db="EMBL/GenBank/DDBJ databases">
        <title>A novel bacteria isolated from coastal sediment.</title>
        <authorList>
            <person name="Liu X.-J."/>
            <person name="Du Z.-J."/>
        </authorList>
    </citation>
    <scope>NUCLEOTIDE SEQUENCE [LARGE SCALE GENOMIC DNA]</scope>
    <source>
        <strain evidence="2 3">SDUM461003</strain>
    </source>
</reference>
<dbReference type="InterPro" id="IPR038717">
    <property type="entry name" value="Tc1-like_DDE_dom"/>
</dbReference>
<name>A0ABU1B054_9BACT</name>
<dbReference type="Pfam" id="PF13565">
    <property type="entry name" value="HTH_32"/>
    <property type="match status" value="1"/>
</dbReference>
<dbReference type="EMBL" id="JARXHW010000157">
    <property type="protein sequence ID" value="MDQ8209773.1"/>
    <property type="molecule type" value="Genomic_DNA"/>
</dbReference>
<dbReference type="NCBIfam" id="NF033545">
    <property type="entry name" value="transpos_IS630"/>
    <property type="match status" value="1"/>
</dbReference>
<evidence type="ECO:0000313" key="3">
    <source>
        <dbReference type="Proteomes" id="UP001225316"/>
    </source>
</evidence>
<evidence type="ECO:0000313" key="2">
    <source>
        <dbReference type="EMBL" id="MDQ8209773.1"/>
    </source>
</evidence>
<organism evidence="2 3">
    <name type="scientific">Thalassobacterium maritimum</name>
    <dbReference type="NCBI Taxonomy" id="3041265"/>
    <lineage>
        <taxon>Bacteria</taxon>
        <taxon>Pseudomonadati</taxon>
        <taxon>Verrucomicrobiota</taxon>
        <taxon>Opitutia</taxon>
        <taxon>Puniceicoccales</taxon>
        <taxon>Coraliomargaritaceae</taxon>
        <taxon>Thalassobacterium</taxon>
    </lineage>
</organism>
<accession>A0ABU1B054</accession>
<evidence type="ECO:0000259" key="1">
    <source>
        <dbReference type="Pfam" id="PF13358"/>
    </source>
</evidence>
<feature type="domain" description="Tc1-like transposase DDE" evidence="1">
    <location>
        <begin position="176"/>
        <end position="314"/>
    </location>
</feature>
<dbReference type="InterPro" id="IPR012337">
    <property type="entry name" value="RNaseH-like_sf"/>
</dbReference>
<dbReference type="RefSeq" id="WP_308952691.1">
    <property type="nucleotide sequence ID" value="NZ_JARXHW010000157.1"/>
</dbReference>
<dbReference type="InterPro" id="IPR009057">
    <property type="entry name" value="Homeodomain-like_sf"/>
</dbReference>
<dbReference type="InterPro" id="IPR036397">
    <property type="entry name" value="RNaseH_sf"/>
</dbReference>
<protein>
    <submittedName>
        <fullName evidence="2">IS630 family transposase</fullName>
    </submittedName>
</protein>
<sequence length="348" mass="40405">MRRRRLGEPADRQKVKVLLKENNPGWKQTRLVALKMGFNGENSNAFIAESLGVSEPSVKRWFARFREGGIEAVLERKCSPGRPSNLNEEVEAYLMKGLEKARWNTAGQARDELEKHFEQRFKYKTVWVWLKKCAGVLRVPRPVHEKRDSAKAEAFKRNFLGILKQLPVTGKKPVKIWFADESRYGLLPNHRRVWTLKGLRPHKLWQSKYDWSYCYGALDPVEGKTVFLQTPSVNMQWTKAFLEQIKAQYPEHEHIVVWDGAGFHPKDSSHEMIPEGIQIVTLPPYSPELNPIEKLWDLIQDHTANKLWPTIQRLDKVVGLHLQDWWEQPLKVISLFGNGWIRASANAT</sequence>
<gene>
    <name evidence="2" type="ORF">QEH52_19800</name>
</gene>
<proteinExistence type="predicted"/>
<dbReference type="Proteomes" id="UP001225316">
    <property type="component" value="Unassembled WGS sequence"/>
</dbReference>
<dbReference type="Gene3D" id="3.30.420.10">
    <property type="entry name" value="Ribonuclease H-like superfamily/Ribonuclease H"/>
    <property type="match status" value="1"/>
</dbReference>